<keyword evidence="9" id="KW-1185">Reference proteome</keyword>
<feature type="compositionally biased region" description="Low complexity" evidence="7">
    <location>
        <begin position="614"/>
        <end position="628"/>
    </location>
</feature>
<evidence type="ECO:0000256" key="1">
    <source>
        <dbReference type="ARBA" id="ARBA00004123"/>
    </source>
</evidence>
<reference evidence="9" key="1">
    <citation type="journal article" date="2023" name="Mol. Phylogenet. Evol.">
        <title>Genome-scale phylogeny and comparative genomics of the fungal order Sordariales.</title>
        <authorList>
            <person name="Hensen N."/>
            <person name="Bonometti L."/>
            <person name="Westerberg I."/>
            <person name="Brannstrom I.O."/>
            <person name="Guillou S."/>
            <person name="Cros-Aarteil S."/>
            <person name="Calhoun S."/>
            <person name="Haridas S."/>
            <person name="Kuo A."/>
            <person name="Mondo S."/>
            <person name="Pangilinan J."/>
            <person name="Riley R."/>
            <person name="LaButti K."/>
            <person name="Andreopoulos B."/>
            <person name="Lipzen A."/>
            <person name="Chen C."/>
            <person name="Yan M."/>
            <person name="Daum C."/>
            <person name="Ng V."/>
            <person name="Clum A."/>
            <person name="Steindorff A."/>
            <person name="Ohm R.A."/>
            <person name="Martin F."/>
            <person name="Silar P."/>
            <person name="Natvig D.O."/>
            <person name="Lalanne C."/>
            <person name="Gautier V."/>
            <person name="Ament-Velasquez S.L."/>
            <person name="Kruys A."/>
            <person name="Hutchinson M.I."/>
            <person name="Powell A.J."/>
            <person name="Barry K."/>
            <person name="Miller A.N."/>
            <person name="Grigoriev I.V."/>
            <person name="Debuchy R."/>
            <person name="Gladieux P."/>
            <person name="Hiltunen Thoren M."/>
            <person name="Johannesson H."/>
        </authorList>
    </citation>
    <scope>NUCLEOTIDE SEQUENCE [LARGE SCALE GENOMIC DNA]</scope>
    <source>
        <strain evidence="9">CBS 340.73</strain>
    </source>
</reference>
<name>A0AAN6S2D8_9PEZI</name>
<dbReference type="GO" id="GO:0031515">
    <property type="term" value="C:tRNA (m1A) methyltransferase complex"/>
    <property type="evidence" value="ECO:0007669"/>
    <property type="project" value="InterPro"/>
</dbReference>
<dbReference type="PANTHER" id="PTHR12945:SF0">
    <property type="entry name" value="TRNA (ADENINE(58)-N(1))-METHYLTRANSFERASE NON-CATALYTIC SUBUNIT TRM6"/>
    <property type="match status" value="1"/>
</dbReference>
<dbReference type="Proteomes" id="UP001303473">
    <property type="component" value="Unassembled WGS sequence"/>
</dbReference>
<dbReference type="PANTHER" id="PTHR12945">
    <property type="entry name" value="TRANSLATION INITIATION FACTOR EIF3-RELATED"/>
    <property type="match status" value="1"/>
</dbReference>
<evidence type="ECO:0000256" key="7">
    <source>
        <dbReference type="SAM" id="MobiDB-lite"/>
    </source>
</evidence>
<evidence type="ECO:0000313" key="8">
    <source>
        <dbReference type="EMBL" id="KAK3937473.1"/>
    </source>
</evidence>
<proteinExistence type="inferred from homology"/>
<protein>
    <recommendedName>
        <fullName evidence="3">tRNA (adenine(58)-N(1))-methyltransferase non-catalytic subunit TRM6</fullName>
    </recommendedName>
    <alternativeName>
        <fullName evidence="6">tRNA(m1A58)-methyltransferase subunit TRM6</fullName>
    </alternativeName>
</protein>
<comment type="subcellular location">
    <subcellularLocation>
        <location evidence="1">Nucleus</location>
    </subcellularLocation>
</comment>
<feature type="region of interest" description="Disordered" evidence="7">
    <location>
        <begin position="279"/>
        <end position="350"/>
    </location>
</feature>
<organism evidence="8 9">
    <name type="scientific">Diplogelasinospora grovesii</name>
    <dbReference type="NCBI Taxonomy" id="303347"/>
    <lineage>
        <taxon>Eukaryota</taxon>
        <taxon>Fungi</taxon>
        <taxon>Dikarya</taxon>
        <taxon>Ascomycota</taxon>
        <taxon>Pezizomycotina</taxon>
        <taxon>Sordariomycetes</taxon>
        <taxon>Sordariomycetidae</taxon>
        <taxon>Sordariales</taxon>
        <taxon>Diplogelasinosporaceae</taxon>
        <taxon>Diplogelasinospora</taxon>
    </lineage>
</organism>
<evidence type="ECO:0000256" key="5">
    <source>
        <dbReference type="ARBA" id="ARBA00023242"/>
    </source>
</evidence>
<dbReference type="EMBL" id="MU853853">
    <property type="protein sequence ID" value="KAK3937473.1"/>
    <property type="molecule type" value="Genomic_DNA"/>
</dbReference>
<evidence type="ECO:0000256" key="3">
    <source>
        <dbReference type="ARBA" id="ARBA00021704"/>
    </source>
</evidence>
<dbReference type="GO" id="GO:0030488">
    <property type="term" value="P:tRNA methylation"/>
    <property type="evidence" value="ECO:0007669"/>
    <property type="project" value="InterPro"/>
</dbReference>
<evidence type="ECO:0000256" key="6">
    <source>
        <dbReference type="ARBA" id="ARBA00032319"/>
    </source>
</evidence>
<comment type="caution">
    <text evidence="8">The sequence shown here is derived from an EMBL/GenBank/DDBJ whole genome shotgun (WGS) entry which is preliminary data.</text>
</comment>
<keyword evidence="5" id="KW-0539">Nucleus</keyword>
<dbReference type="InterPro" id="IPR017423">
    <property type="entry name" value="TRM6"/>
</dbReference>
<feature type="region of interest" description="Disordered" evidence="7">
    <location>
        <begin position="589"/>
        <end position="628"/>
    </location>
</feature>
<evidence type="ECO:0000313" key="9">
    <source>
        <dbReference type="Proteomes" id="UP001303473"/>
    </source>
</evidence>
<comment type="similarity">
    <text evidence="2">Belongs to the TRM6/GCD10 family.</text>
</comment>
<sequence length="628" mass="69255">MHSLVQPNSWIALRLPSDVTRVFKILPDKTISLGKYGSFPSNLIIQRPYHLTYEILDKKEGEGFSRLRVVPTAELYAEVLAEEAACGDTPDNNESTSISATEKVEYKVVDEEGKVVDVLDENARQTLTQEEIEELKRDGSGAGKELIKKLLLSHNALDQKTSFSLAKYKLLKTKKYIRRFQVLPVDVHNFAKWQLEERDASKILDLREEMLGLVGCWGNVHYGGDDVYLEDPGATGEQGEEMLPKIDEGLLAGRWLVVDDTCGVLVAALAERMGFLYPEEEDDESKSDGRVGEESEAAPEQAPTAVENGKIEAQDDQKDTEMADATTQEQQPPAEATTGEAKAKQHKRGSDFAIPFSQTNTITVVHGATQPNLSFLTHWGFDVTAPNHPPHPLLNHLLTLSWLQLLNPTADTTYSTPPLTASPETLLSWKPGRRGNFHRKRRRFARTRHIVDTARAGGFSGLVCASTMDPISILKHTLPLLAGGAPVAIYSPTLEPLAQLADCFSVSRRGAWASGMVPEILDKTAEELERWAGTEDFPLNPTLLLGTSIHTSRARRWQVLPGRTHPLMTDRGGAEGYVFTGWRAKPAEGRVSARGKFQPKRRKVETGSASEAATPTVETPKVETPVTA</sequence>
<evidence type="ECO:0000256" key="4">
    <source>
        <dbReference type="ARBA" id="ARBA00022694"/>
    </source>
</evidence>
<dbReference type="GO" id="GO:0005634">
    <property type="term" value="C:nucleus"/>
    <property type="evidence" value="ECO:0007669"/>
    <property type="project" value="UniProtKB-SubCell"/>
</dbReference>
<keyword evidence="4" id="KW-0819">tRNA processing</keyword>
<gene>
    <name evidence="8" type="ORF">QBC46DRAFT_392597</name>
</gene>
<dbReference type="AlphaFoldDB" id="A0AAN6S2D8"/>
<feature type="compositionally biased region" description="Basic and acidic residues" evidence="7">
    <location>
        <begin position="309"/>
        <end position="321"/>
    </location>
</feature>
<dbReference type="Pfam" id="PF04189">
    <property type="entry name" value="Gcd10p"/>
    <property type="match status" value="1"/>
</dbReference>
<accession>A0AAN6S2D8</accession>
<evidence type="ECO:0000256" key="2">
    <source>
        <dbReference type="ARBA" id="ARBA00008320"/>
    </source>
</evidence>